<accession>A0AAN9SGI9</accession>
<gene>
    <name evidence="2" type="ORF">VNO78_16274</name>
</gene>
<evidence type="ECO:0000313" key="2">
    <source>
        <dbReference type="EMBL" id="KAK7395707.1"/>
    </source>
</evidence>
<dbReference type="EMBL" id="JAYMYS010000004">
    <property type="protein sequence ID" value="KAK7395707.1"/>
    <property type="molecule type" value="Genomic_DNA"/>
</dbReference>
<feature type="compositionally biased region" description="Basic and acidic residues" evidence="1">
    <location>
        <begin position="66"/>
        <end position="75"/>
    </location>
</feature>
<evidence type="ECO:0000313" key="3">
    <source>
        <dbReference type="Proteomes" id="UP001386955"/>
    </source>
</evidence>
<reference evidence="2 3" key="1">
    <citation type="submission" date="2024-01" db="EMBL/GenBank/DDBJ databases">
        <title>The genomes of 5 underutilized Papilionoideae crops provide insights into root nodulation and disease resistanc.</title>
        <authorList>
            <person name="Jiang F."/>
        </authorList>
    </citation>
    <scope>NUCLEOTIDE SEQUENCE [LARGE SCALE GENOMIC DNA]</scope>
    <source>
        <strain evidence="2">DUOXIRENSHENG_FW03</strain>
        <tissue evidence="2">Leaves</tissue>
    </source>
</reference>
<feature type="region of interest" description="Disordered" evidence="1">
    <location>
        <begin position="1"/>
        <end position="82"/>
    </location>
</feature>
<keyword evidence="3" id="KW-1185">Reference proteome</keyword>
<comment type="caution">
    <text evidence="2">The sequence shown here is derived from an EMBL/GenBank/DDBJ whole genome shotgun (WGS) entry which is preliminary data.</text>
</comment>
<dbReference type="AlphaFoldDB" id="A0AAN9SGI9"/>
<protein>
    <submittedName>
        <fullName evidence="2">Uncharacterized protein</fullName>
    </submittedName>
</protein>
<evidence type="ECO:0000256" key="1">
    <source>
        <dbReference type="SAM" id="MobiDB-lite"/>
    </source>
</evidence>
<proteinExistence type="predicted"/>
<sequence length="82" mass="8777">MRGEGLVLGKDTRQCEGHSRDMLHDGLVKDSYKGAKEKEEERKSGSGTGGLKNGNENDGVAVGKLEPMESRDKRASTGGLDD</sequence>
<name>A0AAN9SGI9_PSOTE</name>
<dbReference type="Proteomes" id="UP001386955">
    <property type="component" value="Unassembled WGS sequence"/>
</dbReference>
<organism evidence="2 3">
    <name type="scientific">Psophocarpus tetragonolobus</name>
    <name type="common">Winged bean</name>
    <name type="synonym">Dolichos tetragonolobus</name>
    <dbReference type="NCBI Taxonomy" id="3891"/>
    <lineage>
        <taxon>Eukaryota</taxon>
        <taxon>Viridiplantae</taxon>
        <taxon>Streptophyta</taxon>
        <taxon>Embryophyta</taxon>
        <taxon>Tracheophyta</taxon>
        <taxon>Spermatophyta</taxon>
        <taxon>Magnoliopsida</taxon>
        <taxon>eudicotyledons</taxon>
        <taxon>Gunneridae</taxon>
        <taxon>Pentapetalae</taxon>
        <taxon>rosids</taxon>
        <taxon>fabids</taxon>
        <taxon>Fabales</taxon>
        <taxon>Fabaceae</taxon>
        <taxon>Papilionoideae</taxon>
        <taxon>50 kb inversion clade</taxon>
        <taxon>NPAAA clade</taxon>
        <taxon>indigoferoid/millettioid clade</taxon>
        <taxon>Phaseoleae</taxon>
        <taxon>Psophocarpus</taxon>
    </lineage>
</organism>
<feature type="compositionally biased region" description="Basic and acidic residues" evidence="1">
    <location>
        <begin position="10"/>
        <end position="44"/>
    </location>
</feature>